<dbReference type="REBASE" id="5156">
    <property type="entry name" value="HpyJF43ORFAP"/>
</dbReference>
<reference evidence="2" key="1">
    <citation type="journal article" date="2000" name="J. Clin. Microbiol.">
        <title>Sequence analysis and clinical significance of the iceA gene from Helicobacter pylori strains in Japan.</title>
        <authorList>
            <person name="Ito Y."/>
            <person name="Azuma T."/>
            <person name="Ito S."/>
            <person name="Suto H."/>
            <person name="Miyaji H."/>
            <person name="Yamazaki Y."/>
            <person name="Kato T."/>
            <person name="Kohli Y."/>
            <person name="Keida Y."/>
            <person name="Kuriyama M."/>
        </authorList>
    </citation>
    <scope>NUCLEOTIDE SEQUENCE</scope>
    <source>
        <strain evidence="2">F43</strain>
    </source>
</reference>
<protein>
    <submittedName>
        <fullName evidence="2">IceA1</fullName>
    </submittedName>
</protein>
<evidence type="ECO:0000259" key="1">
    <source>
        <dbReference type="SMART" id="SM00507"/>
    </source>
</evidence>
<evidence type="ECO:0000313" key="2">
    <source>
        <dbReference type="EMBL" id="AAF63948.1"/>
    </source>
</evidence>
<sequence>MSKSKKELFLELAQPDKNGVSRWVSVTEFVGKYQELSVGGPGSNGRTWCRNNSSLAKEFKLEFDKRQTLGNSIDRIRLNGYKTKCVFNQSIRQDIENYYSQQCCAMCGVRGNSENTQIEIDHKDGRKDDLRVSDLNTQTFDDFQALCKACNDKKRQICKKCKESGYRFDATKILGNRYPFYEGAIEYDGCVGCYQYDPIQYRKTCNDRIFNEGYQKGYYEGYQIGYNQKTTL</sequence>
<dbReference type="SMART" id="SM00507">
    <property type="entry name" value="HNHc"/>
    <property type="match status" value="1"/>
</dbReference>
<dbReference type="InterPro" id="IPR003615">
    <property type="entry name" value="HNH_nuc"/>
</dbReference>
<name>Q9L9W6_HELPX</name>
<dbReference type="CDD" id="cd00085">
    <property type="entry name" value="HNHc"/>
    <property type="match status" value="1"/>
</dbReference>
<proteinExistence type="predicted"/>
<accession>Q9L9W6</accession>
<dbReference type="Pfam" id="PF05315">
    <property type="entry name" value="ICEA"/>
    <property type="match status" value="1"/>
</dbReference>
<gene>
    <name evidence="2" type="primary">iceA1</name>
</gene>
<feature type="domain" description="HNH nuclease" evidence="1">
    <location>
        <begin position="94"/>
        <end position="152"/>
    </location>
</feature>
<dbReference type="InterPro" id="IPR007979">
    <property type="entry name" value="NlaIII/ICEA1"/>
</dbReference>
<organism evidence="2">
    <name type="scientific">Helicobacter pylori</name>
    <name type="common">Campylobacter pylori</name>
    <dbReference type="NCBI Taxonomy" id="210"/>
    <lineage>
        <taxon>Bacteria</taxon>
        <taxon>Pseudomonadati</taxon>
        <taxon>Campylobacterota</taxon>
        <taxon>Epsilonproteobacteria</taxon>
        <taxon>Campylobacterales</taxon>
        <taxon>Helicobacteraceae</taxon>
        <taxon>Helicobacter</taxon>
    </lineage>
</organism>
<dbReference type="EMBL" id="AF157533">
    <property type="protein sequence ID" value="AAF63948.1"/>
    <property type="molecule type" value="Genomic_DNA"/>
</dbReference>
<dbReference type="AlphaFoldDB" id="Q9L9W6"/>